<dbReference type="Proteomes" id="UP000639772">
    <property type="component" value="Chromosome 9"/>
</dbReference>
<evidence type="ECO:0000256" key="3">
    <source>
        <dbReference type="ARBA" id="ARBA00022679"/>
    </source>
</evidence>
<dbReference type="InterPro" id="IPR044610">
    <property type="entry name" value="GLCAT14A/B/C"/>
</dbReference>
<keyword evidence="6" id="KW-0812">Transmembrane</keyword>
<dbReference type="OrthoDB" id="2019572at2759"/>
<sequence>MDNCRTIIPMRLLKLSTRLRVLVFVVIALGFVAFFSYNLEGSVLSKKEKLDITSRIPMKGPGKPPILSYWISGSEGEGKKIFRLLKAVYHPRNRYLLHLDAGSRASERNELARLVRTEKVFRAFSNIEVMGSSYAVDRTASSVVAATLHGAAVMLKIWKDWDWFITLSASDYPIVTQDDLLHAFTSLPRDRNFIDHTSDLGWKEFERFDKIIVDPSLYMDKNLKYFVASETRPTPDAFRIFTGSPWVILSRAFVEQCIYSLDNLPRKLLMYFTNVAYAAESYFQTVICNSPEFQNTTINNDLRYFVWDNPPALEPHFLNLSDYRAMVDSGAAFARRFVEDDPIIRKLDNEVLKRMPNGVSYGKWCSGPTRDQKGNKLDACSTWGDINSVKPRATGKKLRRLIARLVWDETARSNQCKV</sequence>
<evidence type="ECO:0000313" key="7">
    <source>
        <dbReference type="EMBL" id="KAG0466778.1"/>
    </source>
</evidence>
<accession>A0A835UNW7</accession>
<evidence type="ECO:0000256" key="1">
    <source>
        <dbReference type="ARBA" id="ARBA00004606"/>
    </source>
</evidence>
<dbReference type="GO" id="GO:0015020">
    <property type="term" value="F:glucuronosyltransferase activity"/>
    <property type="evidence" value="ECO:0007669"/>
    <property type="project" value="InterPro"/>
</dbReference>
<keyword evidence="4 6" id="KW-0472">Membrane</keyword>
<dbReference type="PANTHER" id="PTHR45719:SF39">
    <property type="entry name" value="OS04G0301700 PROTEIN"/>
    <property type="match status" value="1"/>
</dbReference>
<dbReference type="EMBL" id="JADCNM010000009">
    <property type="protein sequence ID" value="KAG0468443.1"/>
    <property type="molecule type" value="Genomic_DNA"/>
</dbReference>
<dbReference type="GO" id="GO:0016020">
    <property type="term" value="C:membrane"/>
    <property type="evidence" value="ECO:0007669"/>
    <property type="project" value="UniProtKB-SubCell"/>
</dbReference>
<evidence type="ECO:0000256" key="5">
    <source>
        <dbReference type="ARBA" id="ARBA00023180"/>
    </source>
</evidence>
<evidence type="ECO:0000256" key="2">
    <source>
        <dbReference type="ARBA" id="ARBA00022676"/>
    </source>
</evidence>
<proteinExistence type="predicted"/>
<evidence type="ECO:0000256" key="6">
    <source>
        <dbReference type="SAM" id="Phobius"/>
    </source>
</evidence>
<keyword evidence="5" id="KW-0325">Glycoprotein</keyword>
<name>A0A835UNW7_VANPL</name>
<organism evidence="8 10">
    <name type="scientific">Vanilla planifolia</name>
    <name type="common">Vanilla</name>
    <dbReference type="NCBI Taxonomy" id="51239"/>
    <lineage>
        <taxon>Eukaryota</taxon>
        <taxon>Viridiplantae</taxon>
        <taxon>Streptophyta</taxon>
        <taxon>Embryophyta</taxon>
        <taxon>Tracheophyta</taxon>
        <taxon>Spermatophyta</taxon>
        <taxon>Magnoliopsida</taxon>
        <taxon>Liliopsida</taxon>
        <taxon>Asparagales</taxon>
        <taxon>Orchidaceae</taxon>
        <taxon>Vanilloideae</taxon>
        <taxon>Vanilleae</taxon>
        <taxon>Vanilla</taxon>
    </lineage>
</organism>
<comment type="subcellular location">
    <subcellularLocation>
        <location evidence="1">Membrane</location>
        <topology evidence="1">Single-pass type II membrane protein</topology>
    </subcellularLocation>
</comment>
<protein>
    <submittedName>
        <fullName evidence="8">Uncharacterized protein</fullName>
    </submittedName>
</protein>
<dbReference type="PANTHER" id="PTHR45719">
    <property type="entry name" value="GLYCOSYLTRANSFERASE"/>
    <property type="match status" value="1"/>
</dbReference>
<feature type="transmembrane region" description="Helical" evidence="6">
    <location>
        <begin position="21"/>
        <end position="39"/>
    </location>
</feature>
<evidence type="ECO:0000313" key="8">
    <source>
        <dbReference type="EMBL" id="KAG0468443.1"/>
    </source>
</evidence>
<gene>
    <name evidence="8" type="ORF">HPP92_017771</name>
    <name evidence="7" type="ORF">HPP92_018358</name>
</gene>
<keyword evidence="9" id="KW-1185">Reference proteome</keyword>
<evidence type="ECO:0000256" key="4">
    <source>
        <dbReference type="ARBA" id="ARBA00023136"/>
    </source>
</evidence>
<keyword evidence="2" id="KW-0328">Glycosyltransferase</keyword>
<dbReference type="EMBL" id="JADCNL010000009">
    <property type="protein sequence ID" value="KAG0466778.1"/>
    <property type="molecule type" value="Genomic_DNA"/>
</dbReference>
<dbReference type="AlphaFoldDB" id="A0A835UNW7"/>
<dbReference type="Pfam" id="PF02485">
    <property type="entry name" value="Branch"/>
    <property type="match status" value="1"/>
</dbReference>
<evidence type="ECO:0000313" key="9">
    <source>
        <dbReference type="Proteomes" id="UP000636800"/>
    </source>
</evidence>
<dbReference type="InterPro" id="IPR003406">
    <property type="entry name" value="Glyco_trans_14"/>
</dbReference>
<comment type="caution">
    <text evidence="8">The sequence shown here is derived from an EMBL/GenBank/DDBJ whole genome shotgun (WGS) entry which is preliminary data.</text>
</comment>
<keyword evidence="6" id="KW-1133">Transmembrane helix</keyword>
<reference evidence="9 10" key="1">
    <citation type="journal article" date="2020" name="Nat. Food">
        <title>A phased Vanilla planifolia genome enables genetic improvement of flavour and production.</title>
        <authorList>
            <person name="Hasing T."/>
            <person name="Tang H."/>
            <person name="Brym M."/>
            <person name="Khazi F."/>
            <person name="Huang T."/>
            <person name="Chambers A.H."/>
        </authorList>
    </citation>
    <scope>NUCLEOTIDE SEQUENCE [LARGE SCALE GENOMIC DNA]</scope>
    <source>
        <tissue evidence="8">Leaf</tissue>
    </source>
</reference>
<keyword evidence="3" id="KW-0808">Transferase</keyword>
<evidence type="ECO:0000313" key="10">
    <source>
        <dbReference type="Proteomes" id="UP000639772"/>
    </source>
</evidence>
<dbReference type="Proteomes" id="UP000636800">
    <property type="component" value="Unassembled WGS sequence"/>
</dbReference>